<accession>A0A3B4WQ10</accession>
<dbReference type="InterPro" id="IPR000626">
    <property type="entry name" value="Ubiquitin-like_dom"/>
</dbReference>
<feature type="domain" description="Ubiquitin-like" evidence="1">
    <location>
        <begin position="31"/>
        <end position="87"/>
    </location>
</feature>
<dbReference type="Gene3D" id="3.10.20.90">
    <property type="entry name" value="Phosphatidylinositol 3-kinase Catalytic Subunit, Chain A, domain 1"/>
    <property type="match status" value="1"/>
</dbReference>
<dbReference type="SUPFAM" id="SSF54236">
    <property type="entry name" value="Ubiquitin-like"/>
    <property type="match status" value="1"/>
</dbReference>
<dbReference type="Ensembl" id="ENSSLDT00000004880.1">
    <property type="protein sequence ID" value="ENSSLDP00000004727.1"/>
    <property type="gene ID" value="ENSSLDG00000003744.1"/>
</dbReference>
<evidence type="ECO:0000259" key="1">
    <source>
        <dbReference type="PROSITE" id="PS50053"/>
    </source>
</evidence>
<dbReference type="GeneTree" id="ENSGT01150000287048"/>
<dbReference type="CDD" id="cd17039">
    <property type="entry name" value="Ubl_ubiquitin_like"/>
    <property type="match status" value="1"/>
</dbReference>
<dbReference type="InterPro" id="IPR029071">
    <property type="entry name" value="Ubiquitin-like_domsf"/>
</dbReference>
<sequence length="90" mass="9745">TGKIAVIMQGLSGETKTIDLCDTDEQMQRMTVKQLRGKIAEKIPGQGADDLRMIFTNKRLDDDSALLSSHGIVHRSVIQLVILVPGGLAS</sequence>
<reference evidence="2" key="1">
    <citation type="submission" date="2025-08" db="UniProtKB">
        <authorList>
            <consortium name="Ensembl"/>
        </authorList>
    </citation>
    <scope>IDENTIFICATION</scope>
</reference>
<dbReference type="AlphaFoldDB" id="A0A3B4WQ10"/>
<dbReference type="Proteomes" id="UP000261360">
    <property type="component" value="Unplaced"/>
</dbReference>
<evidence type="ECO:0000313" key="3">
    <source>
        <dbReference type="Proteomes" id="UP000261360"/>
    </source>
</evidence>
<reference evidence="2" key="2">
    <citation type="submission" date="2025-09" db="UniProtKB">
        <authorList>
            <consortium name="Ensembl"/>
        </authorList>
    </citation>
    <scope>IDENTIFICATION</scope>
</reference>
<dbReference type="Pfam" id="PF00240">
    <property type="entry name" value="ubiquitin"/>
    <property type="match status" value="1"/>
</dbReference>
<organism evidence="2 3">
    <name type="scientific">Seriola lalandi dorsalis</name>
    <dbReference type="NCBI Taxonomy" id="1841481"/>
    <lineage>
        <taxon>Eukaryota</taxon>
        <taxon>Metazoa</taxon>
        <taxon>Chordata</taxon>
        <taxon>Craniata</taxon>
        <taxon>Vertebrata</taxon>
        <taxon>Euteleostomi</taxon>
        <taxon>Actinopterygii</taxon>
        <taxon>Neopterygii</taxon>
        <taxon>Teleostei</taxon>
        <taxon>Neoteleostei</taxon>
        <taxon>Acanthomorphata</taxon>
        <taxon>Carangaria</taxon>
        <taxon>Carangiformes</taxon>
        <taxon>Carangidae</taxon>
        <taxon>Seriola</taxon>
    </lineage>
</organism>
<dbReference type="STRING" id="1841481.ENSSLDP00000004727"/>
<dbReference type="PROSITE" id="PS50053">
    <property type="entry name" value="UBIQUITIN_2"/>
    <property type="match status" value="1"/>
</dbReference>
<protein>
    <recommendedName>
        <fullName evidence="1">Ubiquitin-like domain-containing protein</fullName>
    </recommendedName>
</protein>
<name>A0A3B4WQ10_SERLL</name>
<evidence type="ECO:0000313" key="2">
    <source>
        <dbReference type="Ensembl" id="ENSSLDP00000004727.1"/>
    </source>
</evidence>
<proteinExistence type="predicted"/>
<keyword evidence="3" id="KW-1185">Reference proteome</keyword>